<dbReference type="Pfam" id="PF00156">
    <property type="entry name" value="Pribosyltran"/>
    <property type="match status" value="1"/>
</dbReference>
<evidence type="ECO:0000313" key="6">
    <source>
        <dbReference type="Proteomes" id="UP000175993"/>
    </source>
</evidence>
<dbReference type="Proteomes" id="UP000175993">
    <property type="component" value="Unassembled WGS sequence"/>
</dbReference>
<protein>
    <recommendedName>
        <fullName evidence="4">Phosphoribosyltransferase domain-containing protein</fullName>
    </recommendedName>
</protein>
<keyword evidence="3" id="KW-0472">Membrane</keyword>
<comment type="pathway">
    <text evidence="1">Pyrimidine metabolism; UMP biosynthesis via de novo pathway.</text>
</comment>
<dbReference type="EMBL" id="MBEV02000024">
    <property type="protein sequence ID" value="MUP08091.1"/>
    <property type="molecule type" value="Genomic_DNA"/>
</dbReference>
<keyword evidence="3" id="KW-1133">Transmembrane helix</keyword>
<evidence type="ECO:0000313" key="5">
    <source>
        <dbReference type="EMBL" id="MUP08091.1"/>
    </source>
</evidence>
<dbReference type="InterPro" id="IPR029057">
    <property type="entry name" value="PRTase-like"/>
</dbReference>
<keyword evidence="2" id="KW-0665">Pyrimidine biosynthesis</keyword>
<dbReference type="AlphaFoldDB" id="A0ABD6GGL4"/>
<dbReference type="RefSeq" id="WP_070166448.1">
    <property type="nucleotide sequence ID" value="NZ_JAALXX010000011.1"/>
</dbReference>
<sequence>MMLRDGDRQRLLVAITESMSATPLCDSNGIMRPRYLNSHKLLASPAILRLCSEILHDFVQRTDATYLVGLAMGGCCLAGAISVLSVETARPIPVAMIRDREKTHGYVGLLNHDIGSGQKVCIIDDVISTGASMRRALDILARQDATVVGIAAAIRRGDTGVEALESLGHKVRTIVDLYEAKTELTASPV</sequence>
<dbReference type="PANTHER" id="PTHR19278">
    <property type="entry name" value="OROTATE PHOSPHORIBOSYLTRANSFERASE"/>
    <property type="match status" value="1"/>
</dbReference>
<dbReference type="GO" id="GO:0006221">
    <property type="term" value="P:pyrimidine nucleotide biosynthetic process"/>
    <property type="evidence" value="ECO:0007669"/>
    <property type="project" value="UniProtKB-KW"/>
</dbReference>
<evidence type="ECO:0000256" key="3">
    <source>
        <dbReference type="SAM" id="Phobius"/>
    </source>
</evidence>
<keyword evidence="3" id="KW-0812">Transmembrane</keyword>
<reference evidence="5 6" key="1">
    <citation type="submission" date="2019-11" db="EMBL/GenBank/DDBJ databases">
        <title>Whole-genome sequencing of Allorhizobium vitis.</title>
        <authorList>
            <person name="Gan H.M."/>
            <person name="Savka M.A."/>
        </authorList>
    </citation>
    <scope>NUCLEOTIDE SEQUENCE [LARGE SCALE GENOMIC DNA]</scope>
    <source>
        <strain evidence="5 6">AB4</strain>
    </source>
</reference>
<feature type="domain" description="Phosphoribosyltransferase" evidence="4">
    <location>
        <begin position="40"/>
        <end position="160"/>
    </location>
</feature>
<name>A0ABD6GGL4_AGRVI</name>
<evidence type="ECO:0000256" key="2">
    <source>
        <dbReference type="ARBA" id="ARBA00022975"/>
    </source>
</evidence>
<dbReference type="Gene3D" id="3.40.50.2020">
    <property type="match status" value="1"/>
</dbReference>
<dbReference type="SUPFAM" id="SSF53271">
    <property type="entry name" value="PRTase-like"/>
    <property type="match status" value="1"/>
</dbReference>
<organism evidence="5 6">
    <name type="scientific">Agrobacterium vitis</name>
    <name type="common">Rhizobium vitis</name>
    <dbReference type="NCBI Taxonomy" id="373"/>
    <lineage>
        <taxon>Bacteria</taxon>
        <taxon>Pseudomonadati</taxon>
        <taxon>Pseudomonadota</taxon>
        <taxon>Alphaproteobacteria</taxon>
        <taxon>Hyphomicrobiales</taxon>
        <taxon>Rhizobiaceae</taxon>
        <taxon>Rhizobium/Agrobacterium group</taxon>
        <taxon>Agrobacterium</taxon>
    </lineage>
</organism>
<evidence type="ECO:0000256" key="1">
    <source>
        <dbReference type="ARBA" id="ARBA00004725"/>
    </source>
</evidence>
<dbReference type="InterPro" id="IPR000836">
    <property type="entry name" value="PRTase_dom"/>
</dbReference>
<evidence type="ECO:0000259" key="4">
    <source>
        <dbReference type="Pfam" id="PF00156"/>
    </source>
</evidence>
<feature type="transmembrane region" description="Helical" evidence="3">
    <location>
        <begin position="64"/>
        <end position="86"/>
    </location>
</feature>
<dbReference type="CDD" id="cd06223">
    <property type="entry name" value="PRTases_typeI"/>
    <property type="match status" value="1"/>
</dbReference>
<comment type="caution">
    <text evidence="5">The sequence shown here is derived from an EMBL/GenBank/DDBJ whole genome shotgun (WGS) entry which is preliminary data.</text>
</comment>
<proteinExistence type="predicted"/>
<dbReference type="PANTHER" id="PTHR19278:SF9">
    <property type="entry name" value="URIDINE 5'-MONOPHOSPHATE SYNTHASE"/>
    <property type="match status" value="1"/>
</dbReference>
<gene>
    <name evidence="5" type="ORF">BBI04_025245</name>
</gene>
<accession>A0ABD6GGL4</accession>